<proteinExistence type="predicted"/>
<reference evidence="2 3" key="1">
    <citation type="submission" date="2018-08" db="EMBL/GenBank/DDBJ databases">
        <authorList>
            <person name="Laetsch R D."/>
            <person name="Stevens L."/>
            <person name="Kumar S."/>
            <person name="Blaxter L. M."/>
        </authorList>
    </citation>
    <scope>NUCLEOTIDE SEQUENCE [LARGE SCALE GENOMIC DNA]</scope>
</reference>
<keyword evidence="1" id="KW-0812">Transmembrane</keyword>
<dbReference type="Proteomes" id="UP000277928">
    <property type="component" value="Unassembled WGS sequence"/>
</dbReference>
<gene>
    <name evidence="2" type="ORF">NLS_LOCUS9801</name>
</gene>
<sequence length="209" mass="24314">RELCKTNKTLRSYKRAFALKDTTRESIINYGRNFARLLRERWLMGECNEDILFFILLERPNQLIRRSSTLSYLTSGAMQQIPQQQQQQRQRYVDPLQQIVESENANFENGYSLKVVAENLLDRFDATLSHEYTSPPPSHPQSHIPDWAMIVFTVCALLCVLMTVGLYLMQTSARRESPRNKPTETTRRWKAGFVGGMCYVVCKNMLIIL</sequence>
<feature type="transmembrane region" description="Helical" evidence="1">
    <location>
        <begin position="189"/>
        <end position="208"/>
    </location>
</feature>
<name>A0A3P7JUU6_LITSI</name>
<feature type="transmembrane region" description="Helical" evidence="1">
    <location>
        <begin position="147"/>
        <end position="168"/>
    </location>
</feature>
<feature type="non-terminal residue" evidence="2">
    <location>
        <position position="1"/>
    </location>
</feature>
<protein>
    <submittedName>
        <fullName evidence="2">Uncharacterized protein</fullName>
    </submittedName>
</protein>
<keyword evidence="1" id="KW-1133">Transmembrane helix</keyword>
<dbReference type="EMBL" id="UYRX01001958">
    <property type="protein sequence ID" value="VDM92469.1"/>
    <property type="molecule type" value="Genomic_DNA"/>
</dbReference>
<evidence type="ECO:0000313" key="3">
    <source>
        <dbReference type="Proteomes" id="UP000277928"/>
    </source>
</evidence>
<keyword evidence="1" id="KW-0472">Membrane</keyword>
<keyword evidence="3" id="KW-1185">Reference proteome</keyword>
<accession>A0A3P7JUU6</accession>
<dbReference type="AlphaFoldDB" id="A0A3P7JUU6"/>
<evidence type="ECO:0000256" key="1">
    <source>
        <dbReference type="SAM" id="Phobius"/>
    </source>
</evidence>
<evidence type="ECO:0000313" key="2">
    <source>
        <dbReference type="EMBL" id="VDM92469.1"/>
    </source>
</evidence>
<dbReference type="OrthoDB" id="5815589at2759"/>
<organism evidence="2 3">
    <name type="scientific">Litomosoides sigmodontis</name>
    <name type="common">Filarial nematode worm</name>
    <dbReference type="NCBI Taxonomy" id="42156"/>
    <lineage>
        <taxon>Eukaryota</taxon>
        <taxon>Metazoa</taxon>
        <taxon>Ecdysozoa</taxon>
        <taxon>Nematoda</taxon>
        <taxon>Chromadorea</taxon>
        <taxon>Rhabditida</taxon>
        <taxon>Spirurina</taxon>
        <taxon>Spiruromorpha</taxon>
        <taxon>Filarioidea</taxon>
        <taxon>Onchocercidae</taxon>
        <taxon>Litomosoides</taxon>
    </lineage>
</organism>